<gene>
    <name evidence="3" type="ORF">GCM10009550_06150</name>
</gene>
<reference evidence="4" key="1">
    <citation type="journal article" date="2019" name="Int. J. Syst. Evol. Microbiol.">
        <title>The Global Catalogue of Microorganisms (GCM) 10K type strain sequencing project: providing services to taxonomists for standard genome sequencing and annotation.</title>
        <authorList>
            <consortium name="The Broad Institute Genomics Platform"/>
            <consortium name="The Broad Institute Genome Sequencing Center for Infectious Disease"/>
            <person name="Wu L."/>
            <person name="Ma J."/>
        </authorList>
    </citation>
    <scope>NUCLEOTIDE SEQUENCE [LARGE SCALE GENOMIC DNA]</scope>
    <source>
        <strain evidence="4">JCM 10696</strain>
    </source>
</reference>
<dbReference type="EMBL" id="BAAAHH010000002">
    <property type="protein sequence ID" value="GAA0938469.1"/>
    <property type="molecule type" value="Genomic_DNA"/>
</dbReference>
<name>A0ABP4AM06_9ACTN</name>
<dbReference type="Gene3D" id="3.50.50.60">
    <property type="entry name" value="FAD/NAD(P)-binding domain"/>
    <property type="match status" value="1"/>
</dbReference>
<dbReference type="Proteomes" id="UP001500665">
    <property type="component" value="Unassembled WGS sequence"/>
</dbReference>
<feature type="domain" description="FAD-binding" evidence="2">
    <location>
        <begin position="19"/>
        <end position="67"/>
    </location>
</feature>
<dbReference type="InterPro" id="IPR002938">
    <property type="entry name" value="FAD-bd"/>
</dbReference>
<feature type="region of interest" description="Disordered" evidence="1">
    <location>
        <begin position="1"/>
        <end position="23"/>
    </location>
</feature>
<dbReference type="RefSeq" id="WP_344236444.1">
    <property type="nucleotide sequence ID" value="NZ_BAAAHH010000002.1"/>
</dbReference>
<dbReference type="SUPFAM" id="SSF51905">
    <property type="entry name" value="FAD/NAD(P)-binding domain"/>
    <property type="match status" value="1"/>
</dbReference>
<evidence type="ECO:0000259" key="2">
    <source>
        <dbReference type="Pfam" id="PF01494"/>
    </source>
</evidence>
<evidence type="ECO:0000313" key="3">
    <source>
        <dbReference type="EMBL" id="GAA0938469.1"/>
    </source>
</evidence>
<protein>
    <recommendedName>
        <fullName evidence="2">FAD-binding domain-containing protein</fullName>
    </recommendedName>
</protein>
<accession>A0ABP4AM06</accession>
<comment type="caution">
    <text evidence="3">The sequence shown here is derived from an EMBL/GenBank/DDBJ whole genome shotgun (WGS) entry which is preliminary data.</text>
</comment>
<proteinExistence type="predicted"/>
<dbReference type="Pfam" id="PF01494">
    <property type="entry name" value="FAD_binding_3"/>
    <property type="match status" value="1"/>
</dbReference>
<dbReference type="InterPro" id="IPR036188">
    <property type="entry name" value="FAD/NAD-bd_sf"/>
</dbReference>
<evidence type="ECO:0000256" key="1">
    <source>
        <dbReference type="SAM" id="MobiDB-lite"/>
    </source>
</evidence>
<evidence type="ECO:0000313" key="4">
    <source>
        <dbReference type="Proteomes" id="UP001500665"/>
    </source>
</evidence>
<keyword evidence="4" id="KW-1185">Reference proteome</keyword>
<sequence length="74" mass="7711">MRARMARHPQNAFRGEGGVGVTGVRQDADGVHVEYAEPDSGATGSRRARYVLGCAGADSLVRRSAGPPARSCAI</sequence>
<organism evidence="3 4">
    <name type="scientific">Actinocorallia libanotica</name>
    <dbReference type="NCBI Taxonomy" id="46162"/>
    <lineage>
        <taxon>Bacteria</taxon>
        <taxon>Bacillati</taxon>
        <taxon>Actinomycetota</taxon>
        <taxon>Actinomycetes</taxon>
        <taxon>Streptosporangiales</taxon>
        <taxon>Thermomonosporaceae</taxon>
        <taxon>Actinocorallia</taxon>
    </lineage>
</organism>